<dbReference type="RefSeq" id="WP_004206984.1">
    <property type="nucleotide sequence ID" value="NZ_LYMM01000041.1"/>
</dbReference>
<keyword evidence="1" id="KW-0378">Hydrolase</keyword>
<dbReference type="PANTHER" id="PTHR48081:SF33">
    <property type="entry name" value="KYNURENINE FORMAMIDASE"/>
    <property type="match status" value="1"/>
</dbReference>
<dbReference type="Pfam" id="PF20434">
    <property type="entry name" value="BD-FAE"/>
    <property type="match status" value="1"/>
</dbReference>
<comment type="caution">
    <text evidence="4">The sequence shown here is derived from an EMBL/GenBank/DDBJ whole genome shotgun (WGS) entry which is preliminary data.</text>
</comment>
<keyword evidence="5" id="KW-1185">Reference proteome</keyword>
<evidence type="ECO:0000259" key="3">
    <source>
        <dbReference type="Pfam" id="PF20434"/>
    </source>
</evidence>
<feature type="chain" id="PRO_5014466806" evidence="2">
    <location>
        <begin position="21"/>
        <end position="303"/>
    </location>
</feature>
<dbReference type="InterPro" id="IPR049492">
    <property type="entry name" value="BD-FAE-like_dom"/>
</dbReference>
<reference evidence="4 5" key="1">
    <citation type="submission" date="2016-05" db="EMBL/GenBank/DDBJ databases">
        <title>Complete genome sequence of Novosphingobium guangzhouense SA925(T).</title>
        <authorList>
            <person name="Sha S."/>
        </authorList>
    </citation>
    <scope>NUCLEOTIDE SEQUENCE [LARGE SCALE GENOMIC DNA]</scope>
    <source>
        <strain evidence="4 5">SA925</strain>
    </source>
</reference>
<organism evidence="4 5">
    <name type="scientific">Novosphingobium guangzhouense</name>
    <dbReference type="NCBI Taxonomy" id="1850347"/>
    <lineage>
        <taxon>Bacteria</taxon>
        <taxon>Pseudomonadati</taxon>
        <taxon>Pseudomonadota</taxon>
        <taxon>Alphaproteobacteria</taxon>
        <taxon>Sphingomonadales</taxon>
        <taxon>Sphingomonadaceae</taxon>
        <taxon>Novosphingobium</taxon>
    </lineage>
</organism>
<dbReference type="SUPFAM" id="SSF53474">
    <property type="entry name" value="alpha/beta-Hydrolases"/>
    <property type="match status" value="1"/>
</dbReference>
<dbReference type="AlphaFoldDB" id="A0A2K2FYM7"/>
<evidence type="ECO:0000313" key="5">
    <source>
        <dbReference type="Proteomes" id="UP000236327"/>
    </source>
</evidence>
<evidence type="ECO:0000256" key="2">
    <source>
        <dbReference type="SAM" id="SignalP"/>
    </source>
</evidence>
<feature type="signal peptide" evidence="2">
    <location>
        <begin position="1"/>
        <end position="20"/>
    </location>
</feature>
<dbReference type="EMBL" id="LYMM01000041">
    <property type="protein sequence ID" value="PNU03897.1"/>
    <property type="molecule type" value="Genomic_DNA"/>
</dbReference>
<protein>
    <submittedName>
        <fullName evidence="4">Esterase</fullName>
    </submittedName>
</protein>
<name>A0A2K2FYM7_9SPHN</name>
<dbReference type="InterPro" id="IPR029058">
    <property type="entry name" value="AB_hydrolase_fold"/>
</dbReference>
<dbReference type="PANTHER" id="PTHR48081">
    <property type="entry name" value="AB HYDROLASE SUPERFAMILY PROTEIN C4A8.06C"/>
    <property type="match status" value="1"/>
</dbReference>
<dbReference type="Gene3D" id="3.40.50.1820">
    <property type="entry name" value="alpha/beta hydrolase"/>
    <property type="match status" value="1"/>
</dbReference>
<proteinExistence type="predicted"/>
<evidence type="ECO:0000313" key="4">
    <source>
        <dbReference type="EMBL" id="PNU03897.1"/>
    </source>
</evidence>
<keyword evidence="2" id="KW-0732">Signal</keyword>
<sequence>MRYRSLGLATVLIVTSTAWAQTPSDNQHALIGPPQLHALPVTAPTLVEAYGPDPLQIGELRLPAGPGPFPVVMVIHGGCWTKGYETLAGTAPLASALTDKGVATWNIEYRQVGDTRGGWPGTFQDWGAALDHLRVLARTQPLDLKHVVTVGHSAGAHAALWLAARPRLPADSEVRGADPLKVSAAVAIDGPGDLRTLYGFDKDICGRPIFVNLFGGAPDAQAGRYRQANPIEWLPLAVPQFMVASVVLEPSAAQAYAAAAQSAGDKATVITLENAGHFNMLSPADPTWAPVEAAILAAAKAEQ</sequence>
<gene>
    <name evidence="4" type="ORF">A8V01_21705</name>
</gene>
<dbReference type="Proteomes" id="UP000236327">
    <property type="component" value="Unassembled WGS sequence"/>
</dbReference>
<feature type="domain" description="BD-FAE-like" evidence="3">
    <location>
        <begin position="67"/>
        <end position="243"/>
    </location>
</feature>
<dbReference type="InterPro" id="IPR050300">
    <property type="entry name" value="GDXG_lipolytic_enzyme"/>
</dbReference>
<accession>A0A2K2FYM7</accession>
<dbReference type="GO" id="GO:0016787">
    <property type="term" value="F:hydrolase activity"/>
    <property type="evidence" value="ECO:0007669"/>
    <property type="project" value="UniProtKB-KW"/>
</dbReference>
<evidence type="ECO:0000256" key="1">
    <source>
        <dbReference type="ARBA" id="ARBA00022801"/>
    </source>
</evidence>
<dbReference type="OrthoDB" id="9771666at2"/>